<keyword evidence="3" id="KW-1185">Reference proteome</keyword>
<dbReference type="GeneID" id="85315334"/>
<proteinExistence type="predicted"/>
<name>A0AAJ0BRF1_9PEZI</name>
<accession>A0AAJ0BRF1</accession>
<dbReference type="RefSeq" id="XP_060278246.1">
    <property type="nucleotide sequence ID" value="XM_060432147.1"/>
</dbReference>
<sequence length="223" mass="24064">MLMLALVPAPKPRFVPWQLHPFIPSSEKRAPDHKGGSENAAPGAASLVPKSNKRKSADGAVPSGTTVAPAAKKAKAAKPKPDPLDVSGMELDGEDSHEVPVYDTRDTIRRRIAAAVLKDGRKVQTNSFSNFMSFKGSLAGNCNTFFYASYVFFEKLRIKQGKPTTGDREVMEAGHPDGVDVTRQSGKIGYVVHAGMNVSMDKNGCPFTYWGRCLTGAAVWNGR</sequence>
<gene>
    <name evidence="2" type="ORF">QBC33DRAFT_602278</name>
</gene>
<organism evidence="2 3">
    <name type="scientific">Phialemonium atrogriseum</name>
    <dbReference type="NCBI Taxonomy" id="1093897"/>
    <lineage>
        <taxon>Eukaryota</taxon>
        <taxon>Fungi</taxon>
        <taxon>Dikarya</taxon>
        <taxon>Ascomycota</taxon>
        <taxon>Pezizomycotina</taxon>
        <taxon>Sordariomycetes</taxon>
        <taxon>Sordariomycetidae</taxon>
        <taxon>Cephalothecales</taxon>
        <taxon>Cephalothecaceae</taxon>
        <taxon>Phialemonium</taxon>
    </lineage>
</organism>
<comment type="caution">
    <text evidence="2">The sequence shown here is derived from an EMBL/GenBank/DDBJ whole genome shotgun (WGS) entry which is preliminary data.</text>
</comment>
<dbReference type="Proteomes" id="UP001244011">
    <property type="component" value="Unassembled WGS sequence"/>
</dbReference>
<feature type="compositionally biased region" description="Basic and acidic residues" evidence="1">
    <location>
        <begin position="26"/>
        <end position="36"/>
    </location>
</feature>
<dbReference type="PANTHER" id="PTHR42339">
    <property type="entry name" value="HISTONE H1"/>
    <property type="match status" value="1"/>
</dbReference>
<dbReference type="EMBL" id="MU839044">
    <property type="protein sequence ID" value="KAK1762033.1"/>
    <property type="molecule type" value="Genomic_DNA"/>
</dbReference>
<feature type="region of interest" description="Disordered" evidence="1">
    <location>
        <begin position="24"/>
        <end position="96"/>
    </location>
</feature>
<evidence type="ECO:0000256" key="1">
    <source>
        <dbReference type="SAM" id="MobiDB-lite"/>
    </source>
</evidence>
<reference evidence="2" key="1">
    <citation type="submission" date="2023-06" db="EMBL/GenBank/DDBJ databases">
        <title>Genome-scale phylogeny and comparative genomics of the fungal order Sordariales.</title>
        <authorList>
            <consortium name="Lawrence Berkeley National Laboratory"/>
            <person name="Hensen N."/>
            <person name="Bonometti L."/>
            <person name="Westerberg I."/>
            <person name="Brannstrom I.O."/>
            <person name="Guillou S."/>
            <person name="Cros-Aarteil S."/>
            <person name="Calhoun S."/>
            <person name="Haridas S."/>
            <person name="Kuo A."/>
            <person name="Mondo S."/>
            <person name="Pangilinan J."/>
            <person name="Riley R."/>
            <person name="Labutti K."/>
            <person name="Andreopoulos B."/>
            <person name="Lipzen A."/>
            <person name="Chen C."/>
            <person name="Yanf M."/>
            <person name="Daum C."/>
            <person name="Ng V."/>
            <person name="Clum A."/>
            <person name="Steindorff A."/>
            <person name="Ohm R."/>
            <person name="Martin F."/>
            <person name="Silar P."/>
            <person name="Natvig D."/>
            <person name="Lalanne C."/>
            <person name="Gautier V."/>
            <person name="Ament-Velasquez S.L."/>
            <person name="Kruys A."/>
            <person name="Hutchinson M.I."/>
            <person name="Powell A.J."/>
            <person name="Barry K."/>
            <person name="Miller A.N."/>
            <person name="Grigoriev I.V."/>
            <person name="Debuchy R."/>
            <person name="Gladieux P."/>
            <person name="Thoren M.H."/>
            <person name="Johannesson H."/>
        </authorList>
    </citation>
    <scope>NUCLEOTIDE SEQUENCE</scope>
    <source>
        <strain evidence="2">8032-3</strain>
    </source>
</reference>
<evidence type="ECO:0000313" key="3">
    <source>
        <dbReference type="Proteomes" id="UP001244011"/>
    </source>
</evidence>
<dbReference type="AlphaFoldDB" id="A0AAJ0BRF1"/>
<dbReference type="PANTHER" id="PTHR42339:SF1">
    <property type="entry name" value="HISTONE H1"/>
    <property type="match status" value="1"/>
</dbReference>
<protein>
    <submittedName>
        <fullName evidence="2">Uncharacterized protein</fullName>
    </submittedName>
</protein>
<evidence type="ECO:0000313" key="2">
    <source>
        <dbReference type="EMBL" id="KAK1762033.1"/>
    </source>
</evidence>